<evidence type="ECO:0000256" key="2">
    <source>
        <dbReference type="ARBA" id="ARBA00022908"/>
    </source>
</evidence>
<dbReference type="InterPro" id="IPR002104">
    <property type="entry name" value="Integrase_catalytic"/>
</dbReference>
<organism evidence="8 9">
    <name type="scientific">Pseudotenacibaculum haliotis</name>
    <dbReference type="NCBI Taxonomy" id="1862138"/>
    <lineage>
        <taxon>Bacteria</taxon>
        <taxon>Pseudomonadati</taxon>
        <taxon>Bacteroidota</taxon>
        <taxon>Flavobacteriia</taxon>
        <taxon>Flavobacteriales</taxon>
        <taxon>Flavobacteriaceae</taxon>
        <taxon>Pseudotenacibaculum</taxon>
    </lineage>
</organism>
<dbReference type="Gene3D" id="1.10.150.130">
    <property type="match status" value="1"/>
</dbReference>
<dbReference type="InterPro" id="IPR050090">
    <property type="entry name" value="Tyrosine_recombinase_XerCD"/>
</dbReference>
<evidence type="ECO:0000256" key="3">
    <source>
        <dbReference type="ARBA" id="ARBA00023125"/>
    </source>
</evidence>
<keyword evidence="2" id="KW-0229">DNA integration</keyword>
<keyword evidence="3 5" id="KW-0238">DNA-binding</keyword>
<dbReference type="Proteomes" id="UP001597508">
    <property type="component" value="Unassembled WGS sequence"/>
</dbReference>
<evidence type="ECO:0000256" key="5">
    <source>
        <dbReference type="PROSITE-ProRule" id="PRU01248"/>
    </source>
</evidence>
<keyword evidence="9" id="KW-1185">Reference proteome</keyword>
<evidence type="ECO:0000259" key="7">
    <source>
        <dbReference type="PROSITE" id="PS51900"/>
    </source>
</evidence>
<evidence type="ECO:0000259" key="6">
    <source>
        <dbReference type="PROSITE" id="PS51898"/>
    </source>
</evidence>
<comment type="caution">
    <text evidence="8">The sequence shown here is derived from an EMBL/GenBank/DDBJ whole genome shotgun (WGS) entry which is preliminary data.</text>
</comment>
<protein>
    <submittedName>
        <fullName evidence="8">Tyrosine-type recombinase/integrase</fullName>
    </submittedName>
</protein>
<keyword evidence="4" id="KW-0233">DNA recombination</keyword>
<dbReference type="Gene3D" id="1.10.443.10">
    <property type="entry name" value="Intergrase catalytic core"/>
    <property type="match status" value="1"/>
</dbReference>
<name>A0ABW5LM51_9FLAO</name>
<dbReference type="InterPro" id="IPR010998">
    <property type="entry name" value="Integrase_recombinase_N"/>
</dbReference>
<evidence type="ECO:0000313" key="8">
    <source>
        <dbReference type="EMBL" id="MFD2565917.1"/>
    </source>
</evidence>
<reference evidence="9" key="1">
    <citation type="journal article" date="2019" name="Int. J. Syst. Evol. Microbiol.">
        <title>The Global Catalogue of Microorganisms (GCM) 10K type strain sequencing project: providing services to taxonomists for standard genome sequencing and annotation.</title>
        <authorList>
            <consortium name="The Broad Institute Genomics Platform"/>
            <consortium name="The Broad Institute Genome Sequencing Center for Infectious Disease"/>
            <person name="Wu L."/>
            <person name="Ma J."/>
        </authorList>
    </citation>
    <scope>NUCLEOTIDE SEQUENCE [LARGE SCALE GENOMIC DNA]</scope>
    <source>
        <strain evidence="9">KCTC 52127</strain>
    </source>
</reference>
<dbReference type="CDD" id="cd00397">
    <property type="entry name" value="DNA_BRE_C"/>
    <property type="match status" value="1"/>
</dbReference>
<dbReference type="InterPro" id="IPR011010">
    <property type="entry name" value="DNA_brk_join_enz"/>
</dbReference>
<dbReference type="PROSITE" id="PS51900">
    <property type="entry name" value="CB"/>
    <property type="match status" value="1"/>
</dbReference>
<dbReference type="RefSeq" id="WP_379664642.1">
    <property type="nucleotide sequence ID" value="NZ_JBHULH010000001.1"/>
</dbReference>
<gene>
    <name evidence="8" type="ORF">ACFSRZ_00960</name>
</gene>
<evidence type="ECO:0000256" key="4">
    <source>
        <dbReference type="ARBA" id="ARBA00023172"/>
    </source>
</evidence>
<proteinExistence type="inferred from homology"/>
<feature type="domain" description="Core-binding (CB)" evidence="7">
    <location>
        <begin position="6"/>
        <end position="104"/>
    </location>
</feature>
<evidence type="ECO:0000313" key="9">
    <source>
        <dbReference type="Proteomes" id="UP001597508"/>
    </source>
</evidence>
<dbReference type="PROSITE" id="PS51898">
    <property type="entry name" value="TYR_RECOMBINASE"/>
    <property type="match status" value="1"/>
</dbReference>
<evidence type="ECO:0000256" key="1">
    <source>
        <dbReference type="ARBA" id="ARBA00008857"/>
    </source>
</evidence>
<dbReference type="PANTHER" id="PTHR30349">
    <property type="entry name" value="PHAGE INTEGRASE-RELATED"/>
    <property type="match status" value="1"/>
</dbReference>
<dbReference type="EMBL" id="JBHULH010000001">
    <property type="protein sequence ID" value="MFD2565917.1"/>
    <property type="molecule type" value="Genomic_DNA"/>
</dbReference>
<accession>A0ABW5LM51</accession>
<dbReference type="Pfam" id="PF00589">
    <property type="entry name" value="Phage_integrase"/>
    <property type="match status" value="1"/>
</dbReference>
<sequence length="318" mass="36868">MIYDSKQLKTLSVLFEKYLCECQYSKGLRPRTLAGYSEVFGTFQKIVPEVITTEDLSPQVMTVFFKRISTRERIVGRDTIRIGVKPSTIKTYHNKLIAFFKWLEENNHIENKSLTEKIITPPEPIYNDERALTKEDISKIIASIALNTTHNEFLYKRDMLIISLLIYTGVRKTELLSLKVQDVDFNQRSLFIDGKTSKSKKSRSIPLHITVIMHLKNYLAQRKARGTTTDALIISSKRDKGFSEHGLKNWIQKYRRLSGVKFHLHQMRHSFACSLARSGADITTIMKALGHTTMRMTERYLRSISSENSRDYIDKLSY</sequence>
<dbReference type="InterPro" id="IPR044068">
    <property type="entry name" value="CB"/>
</dbReference>
<feature type="domain" description="Tyr recombinase" evidence="6">
    <location>
        <begin position="127"/>
        <end position="314"/>
    </location>
</feature>
<comment type="similarity">
    <text evidence="1">Belongs to the 'phage' integrase family.</text>
</comment>
<dbReference type="PANTHER" id="PTHR30349:SF41">
    <property type="entry name" value="INTEGRASE_RECOMBINASE PROTEIN MJ0367-RELATED"/>
    <property type="match status" value="1"/>
</dbReference>
<dbReference type="SUPFAM" id="SSF56349">
    <property type="entry name" value="DNA breaking-rejoining enzymes"/>
    <property type="match status" value="1"/>
</dbReference>
<dbReference type="InterPro" id="IPR013762">
    <property type="entry name" value="Integrase-like_cat_sf"/>
</dbReference>